<reference evidence="2" key="1">
    <citation type="submission" date="2016-11" db="UniProtKB">
        <authorList>
            <consortium name="WormBaseParasite"/>
        </authorList>
    </citation>
    <scope>IDENTIFICATION</scope>
</reference>
<accession>A0A1I8A6H4</accession>
<name>A0A1I8A6H4_9BILA</name>
<protein>
    <submittedName>
        <fullName evidence="2">BHLH domain-containing protein</fullName>
    </submittedName>
</protein>
<evidence type="ECO:0000313" key="2">
    <source>
        <dbReference type="WBParaSite" id="L893_g33078.t1"/>
    </source>
</evidence>
<dbReference type="WBParaSite" id="L893_g33078.t1">
    <property type="protein sequence ID" value="L893_g33078.t1"/>
    <property type="gene ID" value="L893_g33078"/>
</dbReference>
<proteinExistence type="predicted"/>
<keyword evidence="1" id="KW-1185">Reference proteome</keyword>
<organism evidence="1 2">
    <name type="scientific">Steinernema glaseri</name>
    <dbReference type="NCBI Taxonomy" id="37863"/>
    <lineage>
        <taxon>Eukaryota</taxon>
        <taxon>Metazoa</taxon>
        <taxon>Ecdysozoa</taxon>
        <taxon>Nematoda</taxon>
        <taxon>Chromadorea</taxon>
        <taxon>Rhabditida</taxon>
        <taxon>Tylenchina</taxon>
        <taxon>Panagrolaimomorpha</taxon>
        <taxon>Strongyloidoidea</taxon>
        <taxon>Steinernematidae</taxon>
        <taxon>Steinernema</taxon>
    </lineage>
</organism>
<dbReference type="Proteomes" id="UP000095287">
    <property type="component" value="Unplaced"/>
</dbReference>
<dbReference type="AlphaFoldDB" id="A0A1I8A6H4"/>
<evidence type="ECO:0000313" key="1">
    <source>
        <dbReference type="Proteomes" id="UP000095287"/>
    </source>
</evidence>
<sequence length="219" mass="23790">MAASSARSTSCNEDQSSHYSLEDFKYVLLRVLRSNQAFREQSYSLMSDLIPPISSEDSYIGSKEASLRQLSQDKQRICTLISVVEKYLHKADGIMKTETSMARVPEASGDTCSSFTWSGISVPSTSSSFHREVPEESDFETTGEQSCASISGQQWTESCCSMCSGGCYAGTWNGTSCYKASLADSPVSDRWALPGIDTGLHCEARGMKAGCSSLPRDTV</sequence>